<gene>
    <name evidence="2" type="ORF">Pmani_037816</name>
</gene>
<feature type="region of interest" description="Disordered" evidence="1">
    <location>
        <begin position="1"/>
        <end position="89"/>
    </location>
</feature>
<comment type="caution">
    <text evidence="2">The sequence shown here is derived from an EMBL/GenBank/DDBJ whole genome shotgun (WGS) entry which is preliminary data.</text>
</comment>
<evidence type="ECO:0000313" key="2">
    <source>
        <dbReference type="EMBL" id="KAK4289202.1"/>
    </source>
</evidence>
<reference evidence="2" key="1">
    <citation type="submission" date="2023-11" db="EMBL/GenBank/DDBJ databases">
        <title>Genome assemblies of two species of porcelain crab, Petrolisthes cinctipes and Petrolisthes manimaculis (Anomura: Porcellanidae).</title>
        <authorList>
            <person name="Angst P."/>
        </authorList>
    </citation>
    <scope>NUCLEOTIDE SEQUENCE</scope>
    <source>
        <strain evidence="2">PB745_02</strain>
        <tissue evidence="2">Gill</tissue>
    </source>
</reference>
<protein>
    <submittedName>
        <fullName evidence="2">Uncharacterized protein</fullName>
    </submittedName>
</protein>
<sequence>MITRDKVGVEVEEEEEEEEEEMVVEKEEEEEKEVELEEEEEKEEKEVEVELEEEEKEVEVELEEEEEKEGGKGGERSGGVSVEPGEVHGGNIRELVRHLLASTNPASLPPARIENARTLPSFIHKIPKNRRL</sequence>
<keyword evidence="3" id="KW-1185">Reference proteome</keyword>
<feature type="compositionally biased region" description="Acidic residues" evidence="1">
    <location>
        <begin position="10"/>
        <end position="68"/>
    </location>
</feature>
<evidence type="ECO:0000256" key="1">
    <source>
        <dbReference type="SAM" id="MobiDB-lite"/>
    </source>
</evidence>
<evidence type="ECO:0000313" key="3">
    <source>
        <dbReference type="Proteomes" id="UP001292094"/>
    </source>
</evidence>
<dbReference type="Proteomes" id="UP001292094">
    <property type="component" value="Unassembled WGS sequence"/>
</dbReference>
<organism evidence="2 3">
    <name type="scientific">Petrolisthes manimaculis</name>
    <dbReference type="NCBI Taxonomy" id="1843537"/>
    <lineage>
        <taxon>Eukaryota</taxon>
        <taxon>Metazoa</taxon>
        <taxon>Ecdysozoa</taxon>
        <taxon>Arthropoda</taxon>
        <taxon>Crustacea</taxon>
        <taxon>Multicrustacea</taxon>
        <taxon>Malacostraca</taxon>
        <taxon>Eumalacostraca</taxon>
        <taxon>Eucarida</taxon>
        <taxon>Decapoda</taxon>
        <taxon>Pleocyemata</taxon>
        <taxon>Anomura</taxon>
        <taxon>Galatheoidea</taxon>
        <taxon>Porcellanidae</taxon>
        <taxon>Petrolisthes</taxon>
    </lineage>
</organism>
<dbReference type="EMBL" id="JAWZYT010005945">
    <property type="protein sequence ID" value="KAK4289202.1"/>
    <property type="molecule type" value="Genomic_DNA"/>
</dbReference>
<dbReference type="AlphaFoldDB" id="A0AAE1TL23"/>
<name>A0AAE1TL23_9EUCA</name>
<proteinExistence type="predicted"/>
<accession>A0AAE1TL23</accession>